<feature type="domain" description="Semialdehyde dehydrogenase NAD-binding" evidence="1">
    <location>
        <begin position="3"/>
        <end position="103"/>
    </location>
</feature>
<keyword evidence="3" id="KW-1185">Reference proteome</keyword>
<dbReference type="Pfam" id="PF13460">
    <property type="entry name" value="NAD_binding_10"/>
    <property type="match status" value="1"/>
</dbReference>
<dbReference type="PANTHER" id="PTHR14097:SF7">
    <property type="entry name" value="OXIDOREDUCTASE HTATIP2"/>
    <property type="match status" value="1"/>
</dbReference>
<sequence length="212" mass="22726">MKRILILGASGLVGQQLLQQALAQPEVQLVIAPTRRALPAHARLLNPIVDYEQLPEDAEWWQADAVLCALGTTMRQAGSASAFRRVDHSYVLAAARLAQAAGTPVFVLNSSLGADQRSSNLYLRVKGETEQALHALGFRSLTLVRPSLLDGGPRPDSRPAETMALCMARLLGPLVPRRWRPVPTSRVAQAMLGAAMSGSAGTHIIESSGLHD</sequence>
<organism evidence="2 3">
    <name type="scientific">Pseudoduganella danionis</name>
    <dbReference type="NCBI Taxonomy" id="1890295"/>
    <lineage>
        <taxon>Bacteria</taxon>
        <taxon>Pseudomonadati</taxon>
        <taxon>Pseudomonadota</taxon>
        <taxon>Betaproteobacteria</taxon>
        <taxon>Burkholderiales</taxon>
        <taxon>Oxalobacteraceae</taxon>
        <taxon>Telluria group</taxon>
        <taxon>Pseudoduganella</taxon>
    </lineage>
</organism>
<protein>
    <submittedName>
        <fullName evidence="2">NAD(P)H-binding protein</fullName>
    </submittedName>
</protein>
<accession>A0ABW9STP6</accession>
<dbReference type="InterPro" id="IPR000534">
    <property type="entry name" value="Semialdehyde_DH_NAD-bd"/>
</dbReference>
<dbReference type="SUPFAM" id="SSF51735">
    <property type="entry name" value="NAD(P)-binding Rossmann-fold domains"/>
    <property type="match status" value="1"/>
</dbReference>
<dbReference type="Gene3D" id="3.40.50.720">
    <property type="entry name" value="NAD(P)-binding Rossmann-like Domain"/>
    <property type="match status" value="1"/>
</dbReference>
<dbReference type="SMART" id="SM00859">
    <property type="entry name" value="Semialdhyde_dh"/>
    <property type="match status" value="1"/>
</dbReference>
<dbReference type="Proteomes" id="UP000735592">
    <property type="component" value="Unassembled WGS sequence"/>
</dbReference>
<dbReference type="PANTHER" id="PTHR14097">
    <property type="entry name" value="OXIDOREDUCTASE HTATIP2"/>
    <property type="match status" value="1"/>
</dbReference>
<proteinExistence type="predicted"/>
<dbReference type="EMBL" id="WNKW01000011">
    <property type="protein sequence ID" value="MTW35392.1"/>
    <property type="molecule type" value="Genomic_DNA"/>
</dbReference>
<evidence type="ECO:0000313" key="2">
    <source>
        <dbReference type="EMBL" id="MTW35392.1"/>
    </source>
</evidence>
<name>A0ABW9STP6_9BURK</name>
<dbReference type="InterPro" id="IPR036291">
    <property type="entry name" value="NAD(P)-bd_dom_sf"/>
</dbReference>
<evidence type="ECO:0000259" key="1">
    <source>
        <dbReference type="SMART" id="SM00859"/>
    </source>
</evidence>
<comment type="caution">
    <text evidence="2">The sequence shown here is derived from an EMBL/GenBank/DDBJ whole genome shotgun (WGS) entry which is preliminary data.</text>
</comment>
<dbReference type="InterPro" id="IPR016040">
    <property type="entry name" value="NAD(P)-bd_dom"/>
</dbReference>
<dbReference type="RefSeq" id="WP_155436734.1">
    <property type="nucleotide sequence ID" value="NZ_JBHLXK010000009.1"/>
</dbReference>
<gene>
    <name evidence="2" type="ORF">GM655_21590</name>
</gene>
<reference evidence="2 3" key="1">
    <citation type="submission" date="2019-11" db="EMBL/GenBank/DDBJ databases">
        <title>Type strains purchased from KCTC, JCM and DSMZ.</title>
        <authorList>
            <person name="Lu H."/>
        </authorList>
    </citation>
    <scope>NUCLEOTIDE SEQUENCE [LARGE SCALE GENOMIC DNA]</scope>
    <source>
        <strain evidence="2 3">DSM 103461</strain>
    </source>
</reference>
<evidence type="ECO:0000313" key="3">
    <source>
        <dbReference type="Proteomes" id="UP000735592"/>
    </source>
</evidence>